<keyword evidence="1" id="KW-1185">Reference proteome</keyword>
<accession>A0A915IRN2</accession>
<evidence type="ECO:0000313" key="1">
    <source>
        <dbReference type="Proteomes" id="UP000887565"/>
    </source>
</evidence>
<organism evidence="1 2">
    <name type="scientific">Romanomermis culicivorax</name>
    <name type="common">Nematode worm</name>
    <dbReference type="NCBI Taxonomy" id="13658"/>
    <lineage>
        <taxon>Eukaryota</taxon>
        <taxon>Metazoa</taxon>
        <taxon>Ecdysozoa</taxon>
        <taxon>Nematoda</taxon>
        <taxon>Enoplea</taxon>
        <taxon>Dorylaimia</taxon>
        <taxon>Mermithida</taxon>
        <taxon>Mermithoidea</taxon>
        <taxon>Mermithidae</taxon>
        <taxon>Romanomermis</taxon>
    </lineage>
</organism>
<dbReference type="WBParaSite" id="nRc.2.0.1.t16466-RA">
    <property type="protein sequence ID" value="nRc.2.0.1.t16466-RA"/>
    <property type="gene ID" value="nRc.2.0.1.g16466"/>
</dbReference>
<reference evidence="2" key="1">
    <citation type="submission" date="2022-11" db="UniProtKB">
        <authorList>
            <consortium name="WormBaseParasite"/>
        </authorList>
    </citation>
    <scope>IDENTIFICATION</scope>
</reference>
<dbReference type="Proteomes" id="UP000887565">
    <property type="component" value="Unplaced"/>
</dbReference>
<dbReference type="AlphaFoldDB" id="A0A915IRN2"/>
<sequence>MYKLVIRESDPALPPIPHKVDDVWIERVTADQRLRDRTYHGTHYRYHPSTIFSFLQVDGDWFRRLTTFMPLAALLASPCSAAEYPYVNDLLLRHAQNFDPAMRTAFYNCMWYRADGNPRSRLTDWMNRIPERELSFVSDPGTYVCNRFALRPIILDEEFHMETAVELIDIDHSDYTANPHSRFHFYSTFLNIIDFQNRFLFPAPVYAYPMPTTASVHRLTAEELLDRPTSATDVEPADKELLDTPIFDLNIAKLPPSTDTSALPPPAATADLMVTATQITDFLKLMLDEISTLAPVPTNLN</sequence>
<proteinExistence type="predicted"/>
<evidence type="ECO:0000313" key="2">
    <source>
        <dbReference type="WBParaSite" id="nRc.2.0.1.t16466-RA"/>
    </source>
</evidence>
<name>A0A915IRN2_ROMCU</name>
<protein>
    <submittedName>
        <fullName evidence="2">Uncharacterized protein</fullName>
    </submittedName>
</protein>